<gene>
    <name evidence="16" type="ORF">LARSCL_LOCUS9211</name>
</gene>
<feature type="disulfide bond" evidence="8">
    <location>
        <begin position="250"/>
        <end position="259"/>
    </location>
</feature>
<comment type="caution">
    <text evidence="8">Lacks conserved residue(s) required for the propagation of feature annotation.</text>
</comment>
<dbReference type="GO" id="GO:0006508">
    <property type="term" value="P:proteolysis"/>
    <property type="evidence" value="ECO:0007669"/>
    <property type="project" value="UniProtKB-KW"/>
</dbReference>
<feature type="disulfide bond" evidence="9">
    <location>
        <begin position="539"/>
        <end position="566"/>
    </location>
</feature>
<keyword evidence="10" id="KW-0645">Protease</keyword>
<comment type="subcellular location">
    <subcellularLocation>
        <location evidence="1">Secreted</location>
    </subcellularLocation>
</comment>
<feature type="disulfide bond" evidence="9">
    <location>
        <begin position="695"/>
        <end position="722"/>
    </location>
</feature>
<dbReference type="Pfam" id="PF00089">
    <property type="entry name" value="Trypsin"/>
    <property type="match status" value="1"/>
</dbReference>
<keyword evidence="17" id="KW-1185">Reference proteome</keyword>
<feature type="chain" id="PRO_5043449577" description="Limulus clotting factor C" evidence="12">
    <location>
        <begin position="23"/>
        <end position="986"/>
    </location>
</feature>
<evidence type="ECO:0000256" key="2">
    <source>
        <dbReference type="ARBA" id="ARBA00022525"/>
    </source>
</evidence>
<dbReference type="EMBL" id="CAXIEN010000102">
    <property type="protein sequence ID" value="CAL1277414.1"/>
    <property type="molecule type" value="Genomic_DNA"/>
</dbReference>
<feature type="domain" description="Peptidase S1" evidence="14">
    <location>
        <begin position="741"/>
        <end position="986"/>
    </location>
</feature>
<evidence type="ECO:0000256" key="4">
    <source>
        <dbReference type="ARBA" id="ARBA00022729"/>
    </source>
</evidence>
<dbReference type="PROSITE" id="PS50923">
    <property type="entry name" value="SUSHI"/>
    <property type="match status" value="6"/>
</dbReference>
<dbReference type="CDD" id="cd00190">
    <property type="entry name" value="Tryp_SPc"/>
    <property type="match status" value="1"/>
</dbReference>
<evidence type="ECO:0000256" key="1">
    <source>
        <dbReference type="ARBA" id="ARBA00004613"/>
    </source>
</evidence>
<feature type="disulfide bond" evidence="9">
    <location>
        <begin position="615"/>
        <end position="642"/>
    </location>
</feature>
<dbReference type="PROSITE" id="PS00022">
    <property type="entry name" value="EGF_1"/>
    <property type="match status" value="1"/>
</dbReference>
<feature type="domain" description="Sushi" evidence="15">
    <location>
        <begin position="658"/>
        <end position="724"/>
    </location>
</feature>
<feature type="signal peptide" evidence="12">
    <location>
        <begin position="1"/>
        <end position="22"/>
    </location>
</feature>
<dbReference type="CDD" id="cd00033">
    <property type="entry name" value="CCP"/>
    <property type="match status" value="6"/>
</dbReference>
<proteinExistence type="predicted"/>
<dbReference type="Pfam" id="PF00084">
    <property type="entry name" value="Sushi"/>
    <property type="match status" value="6"/>
</dbReference>
<evidence type="ECO:0000256" key="9">
    <source>
        <dbReference type="PROSITE-ProRule" id="PRU00302"/>
    </source>
</evidence>
<evidence type="ECO:0000256" key="6">
    <source>
        <dbReference type="ARBA" id="ARBA00023157"/>
    </source>
</evidence>
<dbReference type="Gene3D" id="2.10.70.10">
    <property type="entry name" value="Complement Module, domain 1"/>
    <property type="match status" value="7"/>
</dbReference>
<evidence type="ECO:0000256" key="10">
    <source>
        <dbReference type="RuleBase" id="RU363034"/>
    </source>
</evidence>
<feature type="domain" description="Sushi" evidence="15">
    <location>
        <begin position="503"/>
        <end position="568"/>
    </location>
</feature>
<keyword evidence="4 12" id="KW-0732">Signal</keyword>
<keyword evidence="8" id="KW-0245">EGF-like domain</keyword>
<comment type="caution">
    <text evidence="16">The sequence shown here is derived from an EMBL/GenBank/DDBJ whole genome shotgun (WGS) entry which is preliminary data.</text>
</comment>
<feature type="compositionally biased region" description="Basic and acidic residues" evidence="11">
    <location>
        <begin position="645"/>
        <end position="655"/>
    </location>
</feature>
<evidence type="ECO:0008006" key="18">
    <source>
        <dbReference type="Google" id="ProtNLM"/>
    </source>
</evidence>
<keyword evidence="5" id="KW-0677">Repeat</keyword>
<feature type="domain" description="Sushi" evidence="15">
    <location>
        <begin position="423"/>
        <end position="490"/>
    </location>
</feature>
<evidence type="ECO:0000256" key="7">
    <source>
        <dbReference type="ARBA" id="ARBA00023180"/>
    </source>
</evidence>
<dbReference type="SMART" id="SM00032">
    <property type="entry name" value="CCP"/>
    <property type="match status" value="7"/>
</dbReference>
<keyword evidence="2" id="KW-0964">Secreted</keyword>
<dbReference type="PROSITE" id="PS00134">
    <property type="entry name" value="TRYPSIN_HIS"/>
    <property type="match status" value="1"/>
</dbReference>
<dbReference type="Proteomes" id="UP001497382">
    <property type="component" value="Unassembled WGS sequence"/>
</dbReference>
<dbReference type="PROSITE" id="PS50026">
    <property type="entry name" value="EGF_3"/>
    <property type="match status" value="1"/>
</dbReference>
<feature type="domain" description="Sushi" evidence="15">
    <location>
        <begin position="342"/>
        <end position="408"/>
    </location>
</feature>
<evidence type="ECO:0000259" key="15">
    <source>
        <dbReference type="PROSITE" id="PS50923"/>
    </source>
</evidence>
<evidence type="ECO:0000313" key="17">
    <source>
        <dbReference type="Proteomes" id="UP001497382"/>
    </source>
</evidence>
<dbReference type="InterPro" id="IPR035976">
    <property type="entry name" value="Sushi/SCR/CCP_sf"/>
</dbReference>
<feature type="domain" description="EGF-like" evidence="13">
    <location>
        <begin position="230"/>
        <end position="260"/>
    </location>
</feature>
<dbReference type="FunFam" id="2.40.10.10:FF:000054">
    <property type="entry name" value="Complement C1r subcomponent"/>
    <property type="match status" value="1"/>
</dbReference>
<dbReference type="SUPFAM" id="SSF57535">
    <property type="entry name" value="Complement control module/SCR domain"/>
    <property type="match status" value="6"/>
</dbReference>
<keyword evidence="3 9" id="KW-0768">Sushi</keyword>
<dbReference type="FunFam" id="2.40.10.10:FF:000068">
    <property type="entry name" value="transmembrane protease serine 2"/>
    <property type="match status" value="1"/>
</dbReference>
<dbReference type="GO" id="GO:0005576">
    <property type="term" value="C:extracellular region"/>
    <property type="evidence" value="ECO:0007669"/>
    <property type="project" value="UniProtKB-SubCell"/>
</dbReference>
<keyword evidence="6 8" id="KW-1015">Disulfide bond</keyword>
<feature type="domain" description="Sushi" evidence="15">
    <location>
        <begin position="267"/>
        <end position="334"/>
    </location>
</feature>
<dbReference type="SUPFAM" id="SSF50494">
    <property type="entry name" value="Trypsin-like serine proteases"/>
    <property type="match status" value="1"/>
</dbReference>
<feature type="domain" description="Sushi" evidence="15">
    <location>
        <begin position="578"/>
        <end position="644"/>
    </location>
</feature>
<sequence length="986" mass="109380">MPSAAILFEITLASLVISSLSALSPRCISCLCGSSNQNYTHCIEESVLKDFTCERWSYCQTCKSNTTSCITCPPGRIGTTCSEILDEHTRRKRQDDPDLLNHPNYPRRSGSCPFLERPESGSIRCSQTGNERYCTSRCLPGYRFEGEENVSEITLRCRRGIWTPRSSFPPCVSGGHCEVQVTGAGFYNCTIDMDGTHCDITCDGWYRGRFHCYPGRSWNPPLPFCTVPKEPASCRCENGGVCNVDGICTCPEGRTGTYCENLERQKATCPDPGIPRDGSRLNSDGSDASYRRVFEEGESVIFTCNGENSALQGKSLITCLEDGTWSAPLPRCITSRVGGPTIYCPDPGYVQFGSRVNADGSNSRPSSRYRNGESVVYYCIEGYELVGNSILTCLQSGQWSSSKPFCRRNNFRPTEARDPPSETTCRHPGVDINGIIEDHPLLDPRVRGQTFPPGTELTFACKEGFEPEGAVILSCMSFGEWSSAPPTCKRSVATTTERPTSPGICRHPGVDVNGRIEDDSRPDPQRRRFPVGTELKFACNAGFELEGATTITCRSNGQWTSLPPKCRNAGAIIDDSSQLCSLPEVNPNVEVEELFGLDPRKHQSFEPGDKLTFSCKEGNDLEGPSVVECLGNGRWSSPPPTCNPESRDSNTHSDDVPQWCPTPEVDPNGEVVEWLLDSRKLRQSFEPGTELTFRCKEGYVLQGWEIIRCSNNGQWSNTSPKCNVRRQPNCGRVLISTTDRVTFGTETLVGEWPWTVAIAQVENGQESDIICGGALIDTRTVLTAAHCLTDAENFIMFFGKYNRSVEHDDQEVKVGRSYQLTPHPNFNEENFDNDIAIVKFQPDVQYSERIQPVCLPTQESTERNVISGRKGYLTGWGINENRLQSDKLMMAHLPVQSEETCLEAYQKRNLPVNLNAGKFCAGYPHGSTSACEGDSGSPLVFYERETDRHILEGIVSFGMAGDCSDPEKYTVFAKVSNFMEWILQNW</sequence>
<evidence type="ECO:0000313" key="16">
    <source>
        <dbReference type="EMBL" id="CAL1277414.1"/>
    </source>
</evidence>
<protein>
    <recommendedName>
        <fullName evidence="18">Limulus clotting factor C</fullName>
    </recommendedName>
</protein>
<keyword evidence="7" id="KW-0325">Glycoprotein</keyword>
<dbReference type="Gene3D" id="2.40.10.10">
    <property type="entry name" value="Trypsin-like serine proteases"/>
    <property type="match status" value="2"/>
</dbReference>
<dbReference type="InterPro" id="IPR018114">
    <property type="entry name" value="TRYPSIN_HIS"/>
</dbReference>
<dbReference type="SMART" id="SM00181">
    <property type="entry name" value="EGF"/>
    <property type="match status" value="2"/>
</dbReference>
<dbReference type="SMART" id="SM00020">
    <property type="entry name" value="Tryp_SPc"/>
    <property type="match status" value="1"/>
</dbReference>
<dbReference type="InterPro" id="IPR043504">
    <property type="entry name" value="Peptidase_S1_PA_chymotrypsin"/>
</dbReference>
<dbReference type="PROSITE" id="PS50240">
    <property type="entry name" value="TRYPSIN_DOM"/>
    <property type="match status" value="1"/>
</dbReference>
<feature type="disulfide bond" evidence="9">
    <location>
        <begin position="379"/>
        <end position="406"/>
    </location>
</feature>
<dbReference type="InterPro" id="IPR001314">
    <property type="entry name" value="Peptidase_S1A"/>
</dbReference>
<dbReference type="GO" id="GO:0004252">
    <property type="term" value="F:serine-type endopeptidase activity"/>
    <property type="evidence" value="ECO:0007669"/>
    <property type="project" value="InterPro"/>
</dbReference>
<keyword evidence="10" id="KW-0378">Hydrolase</keyword>
<evidence type="ECO:0000259" key="13">
    <source>
        <dbReference type="PROSITE" id="PS50026"/>
    </source>
</evidence>
<organism evidence="16 17">
    <name type="scientific">Larinioides sclopetarius</name>
    <dbReference type="NCBI Taxonomy" id="280406"/>
    <lineage>
        <taxon>Eukaryota</taxon>
        <taxon>Metazoa</taxon>
        <taxon>Ecdysozoa</taxon>
        <taxon>Arthropoda</taxon>
        <taxon>Chelicerata</taxon>
        <taxon>Arachnida</taxon>
        <taxon>Araneae</taxon>
        <taxon>Araneomorphae</taxon>
        <taxon>Entelegynae</taxon>
        <taxon>Araneoidea</taxon>
        <taxon>Araneidae</taxon>
        <taxon>Larinioides</taxon>
    </lineage>
</organism>
<evidence type="ECO:0000259" key="14">
    <source>
        <dbReference type="PROSITE" id="PS50240"/>
    </source>
</evidence>
<dbReference type="InterPro" id="IPR000436">
    <property type="entry name" value="Sushi_SCR_CCP_dom"/>
</dbReference>
<keyword evidence="10" id="KW-0720">Serine protease</keyword>
<evidence type="ECO:0000256" key="8">
    <source>
        <dbReference type="PROSITE-ProRule" id="PRU00076"/>
    </source>
</evidence>
<dbReference type="AlphaFoldDB" id="A0AAV2A3K7"/>
<dbReference type="PANTHER" id="PTHR19325:SF575">
    <property type="entry name" value="LOCOMOTION-RELATED PROTEIN HIKARU GENKI"/>
    <property type="match status" value="1"/>
</dbReference>
<feature type="region of interest" description="Disordered" evidence="11">
    <location>
        <begin position="637"/>
        <end position="663"/>
    </location>
</feature>
<dbReference type="InterPro" id="IPR000742">
    <property type="entry name" value="EGF"/>
</dbReference>
<dbReference type="InterPro" id="IPR050350">
    <property type="entry name" value="Compl-Cell_Adhes-Reg"/>
</dbReference>
<evidence type="ECO:0000256" key="11">
    <source>
        <dbReference type="SAM" id="MobiDB-lite"/>
    </source>
</evidence>
<evidence type="ECO:0000256" key="5">
    <source>
        <dbReference type="ARBA" id="ARBA00022737"/>
    </source>
</evidence>
<accession>A0AAV2A3K7</accession>
<name>A0AAV2A3K7_9ARAC</name>
<feature type="disulfide bond" evidence="9">
    <location>
        <begin position="461"/>
        <end position="488"/>
    </location>
</feature>
<dbReference type="InterPro" id="IPR009003">
    <property type="entry name" value="Peptidase_S1_PA"/>
</dbReference>
<evidence type="ECO:0000256" key="3">
    <source>
        <dbReference type="ARBA" id="ARBA00022659"/>
    </source>
</evidence>
<dbReference type="PRINTS" id="PR00722">
    <property type="entry name" value="CHYMOTRYPSIN"/>
</dbReference>
<evidence type="ECO:0000256" key="12">
    <source>
        <dbReference type="SAM" id="SignalP"/>
    </source>
</evidence>
<dbReference type="InterPro" id="IPR033116">
    <property type="entry name" value="TRYPSIN_SER"/>
</dbReference>
<dbReference type="InterPro" id="IPR001254">
    <property type="entry name" value="Trypsin_dom"/>
</dbReference>
<dbReference type="PROSITE" id="PS00135">
    <property type="entry name" value="TRYPSIN_SER"/>
    <property type="match status" value="1"/>
</dbReference>
<dbReference type="PANTHER" id="PTHR19325">
    <property type="entry name" value="COMPLEMENT COMPONENT-RELATED SUSHI DOMAIN-CONTAINING"/>
    <property type="match status" value="1"/>
</dbReference>
<reference evidence="16 17" key="1">
    <citation type="submission" date="2024-04" db="EMBL/GenBank/DDBJ databases">
        <authorList>
            <person name="Rising A."/>
            <person name="Reimegard J."/>
            <person name="Sonavane S."/>
            <person name="Akerstrom W."/>
            <person name="Nylinder S."/>
            <person name="Hedman E."/>
            <person name="Kallberg Y."/>
        </authorList>
    </citation>
    <scope>NUCLEOTIDE SEQUENCE [LARGE SCALE GENOMIC DNA]</scope>
</reference>